<sequence>MKLNNIQRSPYLLLTLLLGLSLTGCSSHSATSQPPNGSISYLAPAESATADIEETAPIVFNSESYNSFTENPFIKTTDETFSTFSIDVDIASYSNVRRFITNQELPPVDAIRTEELINYFNYSYPEPTDNIPFSLSQEMMPCPWNESSQLLLIGLQGKHLQPDEVPPSNLVFLLDVSGSMSDTNKLPLLKKSFNILTSNLKESDCISIVVYAGASGVVLDGVAGNDESLINEALESLEAGGSTAGAEGIAMAYELAEKHFIKDGNNRVILATDGDFNVGPNSESDLIRIIEKKREKGIFLSVLGLGMGNYKDDKMESLADHGNGNYAYIDSLQEAKKVLGEQLTGTLFTIAKDVKIQVDFNPDKVESYRLIGYENRLLNKEDFDNDSVDAGEIGAGHNVTALYEITPNASTTNKSKVVDYYDDTTIPIADEYGLIKLRYKAPDSNESRLLSVKFSPSLTQSNTNITFAAAVAEYSMLLRNSSYKGNSSLDQVLSLIKPYANEDVHKSGFYDLVEATKPLLPSTSSSTSITSINQDSIVNAYMSIINKLYEEDPGLNDEISILAIDTTKMCNITSYEKTLLLEKLKNVYELEIIDSTFEDLKKDGYILEDQLYFPNGILINIEDTPIENDSTFTFNASKWRSGLGSIGYNNSTITYMNSTWEITVQSSWIS</sequence>
<evidence type="ECO:0000256" key="1">
    <source>
        <dbReference type="SAM" id="SignalP"/>
    </source>
</evidence>
<keyword evidence="1" id="KW-0732">Signal</keyword>
<dbReference type="EMBL" id="CP002582">
    <property type="protein sequence ID" value="ADZ81821.1"/>
    <property type="molecule type" value="Genomic_DNA"/>
</dbReference>
<dbReference type="Pfam" id="PF00092">
    <property type="entry name" value="VWA"/>
    <property type="match status" value="1"/>
</dbReference>
<evidence type="ECO:0000313" key="4">
    <source>
        <dbReference type="Proteomes" id="UP000008467"/>
    </source>
</evidence>
<organism evidence="3 4">
    <name type="scientific">Cellulosilyticum lentocellum (strain ATCC 49066 / DSM 5427 / NCIMB 11756 / RHM5)</name>
    <name type="common">Clostridium lentocellum</name>
    <dbReference type="NCBI Taxonomy" id="642492"/>
    <lineage>
        <taxon>Bacteria</taxon>
        <taxon>Bacillati</taxon>
        <taxon>Bacillota</taxon>
        <taxon>Clostridia</taxon>
        <taxon>Lachnospirales</taxon>
        <taxon>Cellulosilyticaceae</taxon>
        <taxon>Cellulosilyticum</taxon>
    </lineage>
</organism>
<evidence type="ECO:0000313" key="3">
    <source>
        <dbReference type="EMBL" id="ADZ81821.1"/>
    </source>
</evidence>
<proteinExistence type="predicted"/>
<gene>
    <name evidence="3" type="ordered locus">Clole_0061</name>
</gene>
<protein>
    <recommendedName>
        <fullName evidence="2">VWFA domain-containing protein</fullName>
    </recommendedName>
</protein>
<dbReference type="PANTHER" id="PTHR10579">
    <property type="entry name" value="CALCIUM-ACTIVATED CHLORIDE CHANNEL REGULATOR"/>
    <property type="match status" value="1"/>
</dbReference>
<dbReference type="PANTHER" id="PTHR10579:SF43">
    <property type="entry name" value="ZINC FINGER (C3HC4-TYPE RING FINGER) FAMILY PROTEIN"/>
    <property type="match status" value="1"/>
</dbReference>
<dbReference type="AlphaFoldDB" id="F2JGC6"/>
<dbReference type="Gene3D" id="3.40.50.410">
    <property type="entry name" value="von Willebrand factor, type A domain"/>
    <property type="match status" value="1"/>
</dbReference>
<dbReference type="PROSITE" id="PS51257">
    <property type="entry name" value="PROKAR_LIPOPROTEIN"/>
    <property type="match status" value="1"/>
</dbReference>
<dbReference type="STRING" id="642492.Clole_0061"/>
<dbReference type="InterPro" id="IPR021908">
    <property type="entry name" value="YfbK_C"/>
</dbReference>
<dbReference type="InterPro" id="IPR002035">
    <property type="entry name" value="VWF_A"/>
</dbReference>
<dbReference type="SUPFAM" id="SSF53300">
    <property type="entry name" value="vWA-like"/>
    <property type="match status" value="1"/>
</dbReference>
<dbReference type="KEGG" id="cle:Clole_0061"/>
<evidence type="ECO:0000259" key="2">
    <source>
        <dbReference type="PROSITE" id="PS50234"/>
    </source>
</evidence>
<dbReference type="Pfam" id="PF12450">
    <property type="entry name" value="vWF_A"/>
    <property type="match status" value="1"/>
</dbReference>
<dbReference type="Pfam" id="PF12034">
    <property type="entry name" value="YfbK_C"/>
    <property type="match status" value="1"/>
</dbReference>
<dbReference type="PROSITE" id="PS50234">
    <property type="entry name" value="VWFA"/>
    <property type="match status" value="1"/>
</dbReference>
<dbReference type="CDD" id="cd01465">
    <property type="entry name" value="vWA_subgroup"/>
    <property type="match status" value="1"/>
</dbReference>
<feature type="signal peptide" evidence="1">
    <location>
        <begin position="1"/>
        <end position="29"/>
    </location>
</feature>
<keyword evidence="4" id="KW-1185">Reference proteome</keyword>
<feature type="domain" description="VWFA" evidence="2">
    <location>
        <begin position="169"/>
        <end position="347"/>
    </location>
</feature>
<dbReference type="InterPro" id="IPR051266">
    <property type="entry name" value="CLCR"/>
</dbReference>
<dbReference type="SMART" id="SM00327">
    <property type="entry name" value="VWA"/>
    <property type="match status" value="1"/>
</dbReference>
<name>F2JGC6_CELLD</name>
<dbReference type="HOGENOM" id="CLU_019123_2_1_9"/>
<dbReference type="eggNOG" id="COG2304">
    <property type="taxonomic scope" value="Bacteria"/>
</dbReference>
<feature type="chain" id="PRO_5003284120" description="VWFA domain-containing protein" evidence="1">
    <location>
        <begin position="30"/>
        <end position="670"/>
    </location>
</feature>
<dbReference type="Proteomes" id="UP000008467">
    <property type="component" value="Chromosome"/>
</dbReference>
<dbReference type="RefSeq" id="WP_013655122.1">
    <property type="nucleotide sequence ID" value="NC_015275.1"/>
</dbReference>
<accession>F2JGC6</accession>
<dbReference type="InterPro" id="IPR022156">
    <property type="entry name" value="Uncharacterised_YfbK_N"/>
</dbReference>
<reference evidence="3 4" key="1">
    <citation type="journal article" date="2011" name="J. Bacteriol.">
        <title>Complete genome sequence of the cellulose-degrading bacterium Cellulosilyticum lentocellum.</title>
        <authorList>
            <consortium name="US DOE Joint Genome Institute"/>
            <person name="Miller D.A."/>
            <person name="Suen G."/>
            <person name="Bruce D."/>
            <person name="Copeland A."/>
            <person name="Cheng J.F."/>
            <person name="Detter C."/>
            <person name="Goodwin L.A."/>
            <person name="Han C.S."/>
            <person name="Hauser L.J."/>
            <person name="Land M.L."/>
            <person name="Lapidus A."/>
            <person name="Lucas S."/>
            <person name="Meincke L."/>
            <person name="Pitluck S."/>
            <person name="Tapia R."/>
            <person name="Teshima H."/>
            <person name="Woyke T."/>
            <person name="Fox B.G."/>
            <person name="Angert E.R."/>
            <person name="Currie C.R."/>
        </authorList>
    </citation>
    <scope>NUCLEOTIDE SEQUENCE [LARGE SCALE GENOMIC DNA]</scope>
    <source>
        <strain evidence="4">ATCC 49066 / DSM 5427 / NCIMB 11756 / RHM5</strain>
    </source>
</reference>
<dbReference type="InterPro" id="IPR036465">
    <property type="entry name" value="vWFA_dom_sf"/>
</dbReference>